<evidence type="ECO:0000313" key="2">
    <source>
        <dbReference type="Proteomes" id="UP000829398"/>
    </source>
</evidence>
<keyword evidence="2" id="KW-1185">Reference proteome</keyword>
<dbReference type="Proteomes" id="UP000829398">
    <property type="component" value="Chromosome 3"/>
</dbReference>
<proteinExistence type="predicted"/>
<accession>A0ACB8M911</accession>
<reference evidence="2" key="1">
    <citation type="journal article" date="2023" name="Hortic. Res.">
        <title>A chromosome-level phased genome enabling allele-level studies in sweet orange: a case study on citrus Huanglongbing tolerance.</title>
        <authorList>
            <person name="Wu B."/>
            <person name="Yu Q."/>
            <person name="Deng Z."/>
            <person name="Duan Y."/>
            <person name="Luo F."/>
            <person name="Gmitter F. Jr."/>
        </authorList>
    </citation>
    <scope>NUCLEOTIDE SEQUENCE [LARGE SCALE GENOMIC DNA]</scope>
    <source>
        <strain evidence="2">cv. Valencia</strain>
    </source>
</reference>
<name>A0ACB8M911_CITSI</name>
<gene>
    <name evidence="1" type="ORF">KPL71_008675</name>
</gene>
<comment type="caution">
    <text evidence="1">The sequence shown here is derived from an EMBL/GenBank/DDBJ whole genome shotgun (WGS) entry which is preliminary data.</text>
</comment>
<sequence>MASSSSSHPRNNKYDVFLSFKGEDTRDNFTSHLYSALSQKGIETFIDNDLKRGDEISQSLVDAIEASSISIIIFSESYASSSWCLDELLRILECKTNYGQIVIPVFYRVDPSHVRKQSGNFEDSFSKLEEQFPDRMQTWRIALTEAANLSGFDSHVIRPESHLIEEIANEVLERLDDTFQSESKDLVGVESRIKEIEALLGTGSTDVYKLGIWGIGGIGKTTIAGAIFNKISRHFEGSYFAHNVRDADQTGRLPHLRQELLSALLGGENVKNIPNTGLNFQSKRLTSRKVLIVFDDVNHLRQIEFLIGHLDWFASGSRIIITTRDKQVLSSCWVNQIYQVKELGGVDALKLFSRFAFGRDHLDASYLEPTKEIVKYAQGVPLVLKVWEWESAIRKLENVPHIEIQAALKISFDGLDDHEQNIFLDIACFLKEERRDQVLSFLDACGFFAEIGLRVLIDKSLITISHSNTITMHDLLQDMGREIIRKESIHYPGQRSRLWYHKDIYEVLTKNMGTEKIEGICLDMSKVKEIYLNPNAFTKMRKLRFLKFYSPGFAELRYLHWHGYPLKSLLSNIHLEKLVLLEMPHSNIQQPWKSVQHHGKLKQKIIGACNIFTKTPNPSFVPPLNKLVMLDLSDCKSLKSLPAEISNLESLKKLNLSGCSKLKRLPEFSSAGNIEEIWLDGTAIEELPPSIGCLSRLLKSLPSSICKLKSLKVLNLDGCSNIQKLPHELGNLEALNSLYAKGIATTEVPSSVVRLNNKLYELSSDRSRRGDKQMGLLLPITLSIDGLHMTDLQLDLEKNNFKSMPESIIQLSNLKYLNISYCEWLQSLSKLPCNLEWLFAHQCTALESLPSSGLFSIIYESSTQHFDLSGNFKLDRKEVRGIFEDALQDIQLMAAARWKQVREEGYFLEKCGYVIFPGNEIPKWFKFQSVGSSSSITLEMPTPLPGCFSNKNRVLGFTFSAIVAFGEHRVDYCDGWFEFFCDLQVKSKECQSHHVLERCDIALIRYVESDHLVLGYYLFGDEDLNGFREYNCVMEAMAVQFYFQHLASSHSLERCGVKVKKCGFHLLSAPDSTEKEQYAAQTIEILRLERLFVKCLKQPKRFGNSLN</sequence>
<dbReference type="EMBL" id="CM039172">
    <property type="protein sequence ID" value="KAH9781910.1"/>
    <property type="molecule type" value="Genomic_DNA"/>
</dbReference>
<organism evidence="1 2">
    <name type="scientific">Citrus sinensis</name>
    <name type="common">Sweet orange</name>
    <name type="synonym">Citrus aurantium var. sinensis</name>
    <dbReference type="NCBI Taxonomy" id="2711"/>
    <lineage>
        <taxon>Eukaryota</taxon>
        <taxon>Viridiplantae</taxon>
        <taxon>Streptophyta</taxon>
        <taxon>Embryophyta</taxon>
        <taxon>Tracheophyta</taxon>
        <taxon>Spermatophyta</taxon>
        <taxon>Magnoliopsida</taxon>
        <taxon>eudicotyledons</taxon>
        <taxon>Gunneridae</taxon>
        <taxon>Pentapetalae</taxon>
        <taxon>rosids</taxon>
        <taxon>malvids</taxon>
        <taxon>Sapindales</taxon>
        <taxon>Rutaceae</taxon>
        <taxon>Aurantioideae</taxon>
        <taxon>Citrus</taxon>
    </lineage>
</organism>
<protein>
    <submittedName>
        <fullName evidence="1">Disease resistance-like protein DSC1</fullName>
    </submittedName>
</protein>
<evidence type="ECO:0000313" key="1">
    <source>
        <dbReference type="EMBL" id="KAH9781910.1"/>
    </source>
</evidence>